<keyword evidence="3" id="KW-0808">Transferase</keyword>
<feature type="transmembrane region" description="Helical" evidence="7">
    <location>
        <begin position="206"/>
        <end position="225"/>
    </location>
</feature>
<feature type="transmembrane region" description="Helical" evidence="7">
    <location>
        <begin position="120"/>
        <end position="140"/>
    </location>
</feature>
<evidence type="ECO:0000256" key="6">
    <source>
        <dbReference type="ARBA" id="ARBA00023136"/>
    </source>
</evidence>
<feature type="transmembrane region" description="Helical" evidence="7">
    <location>
        <begin position="58"/>
        <end position="81"/>
    </location>
</feature>
<keyword evidence="2" id="KW-1003">Cell membrane</keyword>
<sequence>MKKLKKLIKNRLSKMYVDLFISAIVGIFFTYFFTFIVERFERRIGLLGEDVHKKPGRFLPKSGGLGFLFGWSFSILIYMFMNAGNKMIFNDLITILLIIWFVGIVGLYDDMKRLGGITKVLLTALPGIAIYFASLYRPFVFIPFLGNARLSIVYPILLPIIYAVASNAINMTDTFTGVAPGVVLILTIFTFLSFLFFPLLPKSDPLYQIAIILAVLTISSLIGYLPHNFYPGKSFNGDCGSLSWGAILATIAILSKTEFFLVMAAIPIVTNGFTILSSIKGIIEHHELKTRPTIPDRDNNIIKANPDENAPITLAHLLTLKNPLSEKELVISLYLLVSISSIFTMIFYAILFLIFC</sequence>
<dbReference type="InterPro" id="IPR000715">
    <property type="entry name" value="Glycosyl_transferase_4"/>
</dbReference>
<comment type="subcellular location">
    <subcellularLocation>
        <location evidence="1">Cell membrane</location>
        <topology evidence="1">Multi-pass membrane protein</topology>
    </subcellularLocation>
</comment>
<evidence type="ECO:0000256" key="2">
    <source>
        <dbReference type="ARBA" id="ARBA00022475"/>
    </source>
</evidence>
<dbReference type="GO" id="GO:0016780">
    <property type="term" value="F:phosphotransferase activity, for other substituted phosphate groups"/>
    <property type="evidence" value="ECO:0007669"/>
    <property type="project" value="InterPro"/>
</dbReference>
<gene>
    <name evidence="8" type="ORF">C0188_00285</name>
</gene>
<dbReference type="GO" id="GO:0005886">
    <property type="term" value="C:plasma membrane"/>
    <property type="evidence" value="ECO:0007669"/>
    <property type="project" value="UniProtKB-SubCell"/>
</dbReference>
<name>A0A2J6N4D0_9CREN</name>
<evidence type="ECO:0000313" key="8">
    <source>
        <dbReference type="EMBL" id="PMB76096.1"/>
    </source>
</evidence>
<dbReference type="EMBL" id="PNIM01000001">
    <property type="protein sequence ID" value="PMB76096.1"/>
    <property type="molecule type" value="Genomic_DNA"/>
</dbReference>
<evidence type="ECO:0000256" key="4">
    <source>
        <dbReference type="ARBA" id="ARBA00022692"/>
    </source>
</evidence>
<proteinExistence type="predicted"/>
<feature type="transmembrane region" description="Helical" evidence="7">
    <location>
        <begin position="87"/>
        <end position="108"/>
    </location>
</feature>
<feature type="transmembrane region" description="Helical" evidence="7">
    <location>
        <begin position="15"/>
        <end position="37"/>
    </location>
</feature>
<evidence type="ECO:0000256" key="1">
    <source>
        <dbReference type="ARBA" id="ARBA00004651"/>
    </source>
</evidence>
<evidence type="ECO:0000256" key="3">
    <source>
        <dbReference type="ARBA" id="ARBA00022679"/>
    </source>
</evidence>
<evidence type="ECO:0000256" key="5">
    <source>
        <dbReference type="ARBA" id="ARBA00022989"/>
    </source>
</evidence>
<organism evidence="8 9">
    <name type="scientific">Fervidicoccus fontis</name>
    <dbReference type="NCBI Taxonomy" id="683846"/>
    <lineage>
        <taxon>Archaea</taxon>
        <taxon>Thermoproteota</taxon>
        <taxon>Thermoprotei</taxon>
        <taxon>Fervidicoccales</taxon>
        <taxon>Fervidicoccaceae</taxon>
        <taxon>Fervidicoccus</taxon>
    </lineage>
</organism>
<dbReference type="AlphaFoldDB" id="A0A2J6N4D0"/>
<keyword evidence="6 7" id="KW-0472">Membrane</keyword>
<feature type="transmembrane region" description="Helical" evidence="7">
    <location>
        <begin position="181"/>
        <end position="200"/>
    </location>
</feature>
<dbReference type="GO" id="GO:0071555">
    <property type="term" value="P:cell wall organization"/>
    <property type="evidence" value="ECO:0007669"/>
    <property type="project" value="TreeGrafter"/>
</dbReference>
<dbReference type="GO" id="GO:0044038">
    <property type="term" value="P:cell wall macromolecule biosynthetic process"/>
    <property type="evidence" value="ECO:0007669"/>
    <property type="project" value="TreeGrafter"/>
</dbReference>
<comment type="caution">
    <text evidence="8">The sequence shown here is derived from an EMBL/GenBank/DDBJ whole genome shotgun (WGS) entry which is preliminary data.</text>
</comment>
<protein>
    <recommendedName>
        <fullName evidence="10">UDP-N-acetylglucosamine--dolichyl-phosphate N-acetylglucosaminephosphotransferase</fullName>
    </recommendedName>
</protein>
<evidence type="ECO:0000313" key="9">
    <source>
        <dbReference type="Proteomes" id="UP000237153"/>
    </source>
</evidence>
<keyword evidence="5 7" id="KW-1133">Transmembrane helix</keyword>
<dbReference type="PANTHER" id="PTHR22926">
    <property type="entry name" value="PHOSPHO-N-ACETYLMURAMOYL-PENTAPEPTIDE-TRANSFERASE"/>
    <property type="match status" value="1"/>
</dbReference>
<dbReference type="Proteomes" id="UP000237153">
    <property type="component" value="Unassembled WGS sequence"/>
</dbReference>
<accession>A0A2J6N4D0</accession>
<keyword evidence="4 7" id="KW-0812">Transmembrane</keyword>
<evidence type="ECO:0008006" key="10">
    <source>
        <dbReference type="Google" id="ProtNLM"/>
    </source>
</evidence>
<dbReference type="Pfam" id="PF00953">
    <property type="entry name" value="Glycos_transf_4"/>
    <property type="match status" value="1"/>
</dbReference>
<dbReference type="PANTHER" id="PTHR22926:SF3">
    <property type="entry name" value="UNDECAPRENYL-PHOSPHATE ALPHA-N-ACETYLGLUCOSAMINYL 1-PHOSPHATE TRANSFERASE"/>
    <property type="match status" value="1"/>
</dbReference>
<feature type="transmembrane region" description="Helical" evidence="7">
    <location>
        <begin position="331"/>
        <end position="355"/>
    </location>
</feature>
<reference evidence="8 9" key="1">
    <citation type="submission" date="2018-01" db="EMBL/GenBank/DDBJ databases">
        <title>Metagenomic assembled genomes from two thermal pools in the Uzon Caldera, Kamchatka, Russia.</title>
        <authorList>
            <person name="Wilkins L."/>
            <person name="Ettinger C."/>
        </authorList>
    </citation>
    <scope>NUCLEOTIDE SEQUENCE [LARGE SCALE GENOMIC DNA]</scope>
    <source>
        <strain evidence="8">ZAV-06</strain>
    </source>
</reference>
<feature type="transmembrane region" description="Helical" evidence="7">
    <location>
        <begin position="152"/>
        <end position="169"/>
    </location>
</feature>
<evidence type="ECO:0000256" key="7">
    <source>
        <dbReference type="SAM" id="Phobius"/>
    </source>
</evidence>